<evidence type="ECO:0008006" key="4">
    <source>
        <dbReference type="Google" id="ProtNLM"/>
    </source>
</evidence>
<feature type="compositionally biased region" description="Polar residues" evidence="1">
    <location>
        <begin position="75"/>
        <end position="84"/>
    </location>
</feature>
<accession>A6GER4</accession>
<sequence length="219" mass="23342">MDIDRSRFMLLTASLAAACNQSQVAQPSTPSDDPGSNPALVAAEPSGRATDAGPDETRDGESPPSVWLEIPPGSQDVSAPTSCDESPPQLMTCRNLEAPAGHCESFDDTFRLCNSFPAFLQPRPANAAIECMLEQSGSQGICSWRVWNDCTQVGMQAACIEADTRATCDTVSSSCGGSVETFTCQRALSAIRPRHRASAAACIQEFCETDFCITDLSHR</sequence>
<evidence type="ECO:0000256" key="1">
    <source>
        <dbReference type="SAM" id="MobiDB-lite"/>
    </source>
</evidence>
<organism evidence="2 3">
    <name type="scientific">Plesiocystis pacifica SIR-1</name>
    <dbReference type="NCBI Taxonomy" id="391625"/>
    <lineage>
        <taxon>Bacteria</taxon>
        <taxon>Pseudomonadati</taxon>
        <taxon>Myxococcota</taxon>
        <taxon>Polyangia</taxon>
        <taxon>Nannocystales</taxon>
        <taxon>Nannocystaceae</taxon>
        <taxon>Plesiocystis</taxon>
    </lineage>
</organism>
<proteinExistence type="predicted"/>
<dbReference type="Proteomes" id="UP000005801">
    <property type="component" value="Unassembled WGS sequence"/>
</dbReference>
<reference evidence="2 3" key="1">
    <citation type="submission" date="2007-06" db="EMBL/GenBank/DDBJ databases">
        <authorList>
            <person name="Shimkets L."/>
            <person name="Ferriera S."/>
            <person name="Johnson J."/>
            <person name="Kravitz S."/>
            <person name="Beeson K."/>
            <person name="Sutton G."/>
            <person name="Rogers Y.-H."/>
            <person name="Friedman R."/>
            <person name="Frazier M."/>
            <person name="Venter J.C."/>
        </authorList>
    </citation>
    <scope>NUCLEOTIDE SEQUENCE [LARGE SCALE GENOMIC DNA]</scope>
    <source>
        <strain evidence="2 3">SIR-1</strain>
    </source>
</reference>
<dbReference type="PROSITE" id="PS51257">
    <property type="entry name" value="PROKAR_LIPOPROTEIN"/>
    <property type="match status" value="1"/>
</dbReference>
<gene>
    <name evidence="2" type="ORF">PPSIR1_13420</name>
</gene>
<keyword evidence="3" id="KW-1185">Reference proteome</keyword>
<name>A6GER4_9BACT</name>
<comment type="caution">
    <text evidence="2">The sequence shown here is derived from an EMBL/GenBank/DDBJ whole genome shotgun (WGS) entry which is preliminary data.</text>
</comment>
<dbReference type="AlphaFoldDB" id="A6GER4"/>
<feature type="region of interest" description="Disordered" evidence="1">
    <location>
        <begin position="21"/>
        <end position="85"/>
    </location>
</feature>
<dbReference type="RefSeq" id="WP_006975204.1">
    <property type="nucleotide sequence ID" value="NZ_ABCS01000085.1"/>
</dbReference>
<dbReference type="OrthoDB" id="5520105at2"/>
<evidence type="ECO:0000313" key="3">
    <source>
        <dbReference type="Proteomes" id="UP000005801"/>
    </source>
</evidence>
<dbReference type="EMBL" id="ABCS01000085">
    <property type="protein sequence ID" value="EDM75647.1"/>
    <property type="molecule type" value="Genomic_DNA"/>
</dbReference>
<dbReference type="STRING" id="391625.PPSIR1_13420"/>
<feature type="compositionally biased region" description="Polar residues" evidence="1">
    <location>
        <begin position="21"/>
        <end position="31"/>
    </location>
</feature>
<evidence type="ECO:0000313" key="2">
    <source>
        <dbReference type="EMBL" id="EDM75647.1"/>
    </source>
</evidence>
<protein>
    <recommendedName>
        <fullName evidence="4">Lipoprotein</fullName>
    </recommendedName>
</protein>